<accession>A0A6A5ZFJ2</accession>
<protein>
    <submittedName>
        <fullName evidence="1">Uncharacterized protein</fullName>
    </submittedName>
</protein>
<dbReference type="Proteomes" id="UP000799770">
    <property type="component" value="Unassembled WGS sequence"/>
</dbReference>
<dbReference type="AlphaFoldDB" id="A0A6A5ZFJ2"/>
<name>A0A6A5ZFJ2_9PLEO</name>
<dbReference type="EMBL" id="ML977318">
    <property type="protein sequence ID" value="KAF2117874.1"/>
    <property type="molecule type" value="Genomic_DNA"/>
</dbReference>
<sequence>MPANELEGLWHCTFKQSLWSQPSRCPVKSSRFRDFFQSQSAANSSTAAMSPGTTHEQHPLHLLPKILGLPRELRDEIYHWIWQGNFVSFEQDGLTVFAYYGEPDLGMEDGDLPHESSFHHDEFREQCLKRFYEFARFVVGPLHPEYIIQSGYETFFRRADCDEKEKLRREDWP</sequence>
<evidence type="ECO:0000313" key="1">
    <source>
        <dbReference type="EMBL" id="KAF2117874.1"/>
    </source>
</evidence>
<evidence type="ECO:0000313" key="2">
    <source>
        <dbReference type="Proteomes" id="UP000799770"/>
    </source>
</evidence>
<organism evidence="1 2">
    <name type="scientific">Lophiotrema nucula</name>
    <dbReference type="NCBI Taxonomy" id="690887"/>
    <lineage>
        <taxon>Eukaryota</taxon>
        <taxon>Fungi</taxon>
        <taxon>Dikarya</taxon>
        <taxon>Ascomycota</taxon>
        <taxon>Pezizomycotina</taxon>
        <taxon>Dothideomycetes</taxon>
        <taxon>Pleosporomycetidae</taxon>
        <taxon>Pleosporales</taxon>
        <taxon>Lophiotremataceae</taxon>
        <taxon>Lophiotrema</taxon>
    </lineage>
</organism>
<reference evidence="1" key="1">
    <citation type="journal article" date="2020" name="Stud. Mycol.">
        <title>101 Dothideomycetes genomes: a test case for predicting lifestyles and emergence of pathogens.</title>
        <authorList>
            <person name="Haridas S."/>
            <person name="Albert R."/>
            <person name="Binder M."/>
            <person name="Bloem J."/>
            <person name="Labutti K."/>
            <person name="Salamov A."/>
            <person name="Andreopoulos B."/>
            <person name="Baker S."/>
            <person name="Barry K."/>
            <person name="Bills G."/>
            <person name="Bluhm B."/>
            <person name="Cannon C."/>
            <person name="Castanera R."/>
            <person name="Culley D."/>
            <person name="Daum C."/>
            <person name="Ezra D."/>
            <person name="Gonzalez J."/>
            <person name="Henrissat B."/>
            <person name="Kuo A."/>
            <person name="Liang C."/>
            <person name="Lipzen A."/>
            <person name="Lutzoni F."/>
            <person name="Magnuson J."/>
            <person name="Mondo S."/>
            <person name="Nolan M."/>
            <person name="Ohm R."/>
            <person name="Pangilinan J."/>
            <person name="Park H.-J."/>
            <person name="Ramirez L."/>
            <person name="Alfaro M."/>
            <person name="Sun H."/>
            <person name="Tritt A."/>
            <person name="Yoshinaga Y."/>
            <person name="Zwiers L.-H."/>
            <person name="Turgeon B."/>
            <person name="Goodwin S."/>
            <person name="Spatafora J."/>
            <person name="Crous P."/>
            <person name="Grigoriev I."/>
        </authorList>
    </citation>
    <scope>NUCLEOTIDE SEQUENCE</scope>
    <source>
        <strain evidence="1">CBS 627.86</strain>
    </source>
</reference>
<keyword evidence="2" id="KW-1185">Reference proteome</keyword>
<proteinExistence type="predicted"/>
<gene>
    <name evidence="1" type="ORF">BDV96DRAFT_405678</name>
</gene>